<accession>A0A6P8Y196</accession>
<reference evidence="2" key="1">
    <citation type="submission" date="2025-08" db="UniProtKB">
        <authorList>
            <consortium name="RefSeq"/>
        </authorList>
    </citation>
    <scope>IDENTIFICATION</scope>
    <source>
        <tissue evidence="2">Total insect</tissue>
    </source>
</reference>
<dbReference type="Proteomes" id="UP000515158">
    <property type="component" value="Unplaced"/>
</dbReference>
<sequence>MDVLLHRHGGHQALRVPDELPQLVYDISREVLRRQPANIYGFIAEYLESLVSTQEASGAMRDMMTDFFAELGGGETAATGNGPGGELDLQELQEAAQGGRANLVGDTKVTV</sequence>
<evidence type="ECO:0000313" key="2">
    <source>
        <dbReference type="RefSeq" id="XP_034229965.1"/>
    </source>
</evidence>
<dbReference type="KEGG" id="tpal:117638903"/>
<dbReference type="RefSeq" id="XP_034229965.1">
    <property type="nucleotide sequence ID" value="XM_034374074.1"/>
</dbReference>
<protein>
    <submittedName>
        <fullName evidence="2">Uncharacterized protein LOC117638903</fullName>
    </submittedName>
</protein>
<dbReference type="SUPFAM" id="SSF47391">
    <property type="entry name" value="Dimerization-anchoring domain of cAMP-dependent PK regulatory subunit"/>
    <property type="match status" value="1"/>
</dbReference>
<name>A0A6P8Y196_THRPL</name>
<proteinExistence type="predicted"/>
<keyword evidence="1" id="KW-1185">Reference proteome</keyword>
<dbReference type="GeneID" id="117638903"/>
<dbReference type="AlphaFoldDB" id="A0A6P8Y196"/>
<evidence type="ECO:0000313" key="1">
    <source>
        <dbReference type="Proteomes" id="UP000515158"/>
    </source>
</evidence>
<gene>
    <name evidence="2" type="primary">LOC117638903</name>
</gene>
<organism evidence="2">
    <name type="scientific">Thrips palmi</name>
    <name type="common">Melon thrips</name>
    <dbReference type="NCBI Taxonomy" id="161013"/>
    <lineage>
        <taxon>Eukaryota</taxon>
        <taxon>Metazoa</taxon>
        <taxon>Ecdysozoa</taxon>
        <taxon>Arthropoda</taxon>
        <taxon>Hexapoda</taxon>
        <taxon>Insecta</taxon>
        <taxon>Pterygota</taxon>
        <taxon>Neoptera</taxon>
        <taxon>Paraneoptera</taxon>
        <taxon>Thysanoptera</taxon>
        <taxon>Terebrantia</taxon>
        <taxon>Thripoidea</taxon>
        <taxon>Thripidae</taxon>
        <taxon>Thrips</taxon>
    </lineage>
</organism>
<dbReference type="InParanoid" id="A0A6P8Y196"/>
<dbReference type="OrthoDB" id="26525at2759"/>
<dbReference type="Gene3D" id="1.20.890.10">
    <property type="entry name" value="cAMP-dependent protein kinase regulatory subunit, dimerization-anchoring domain"/>
    <property type="match status" value="1"/>
</dbReference>